<proteinExistence type="predicted"/>
<gene>
    <name evidence="1" type="ordered locus">Pmen_3984</name>
</gene>
<dbReference type="OrthoDB" id="6197825at2"/>
<sequence length="89" mass="9680">MKQFAKLFDFGDIGQVLVKLDTNDQAEPEVRFYFKPENLGICSVALSGFPGSDDDQWRQAETGFKNIDAAAARELVTATLKTLPGGLGV</sequence>
<organism evidence="1">
    <name type="scientific">Ectopseudomonas mendocina (strain ymp)</name>
    <name type="common">Pseudomonas mendocina</name>
    <dbReference type="NCBI Taxonomy" id="399739"/>
    <lineage>
        <taxon>Bacteria</taxon>
        <taxon>Pseudomonadati</taxon>
        <taxon>Pseudomonadota</taxon>
        <taxon>Gammaproteobacteria</taxon>
        <taxon>Pseudomonadales</taxon>
        <taxon>Pseudomonadaceae</taxon>
        <taxon>Ectopseudomonas</taxon>
    </lineage>
</organism>
<accession>A4XZG5</accession>
<reference evidence="1" key="1">
    <citation type="submission" date="2007-04" db="EMBL/GenBank/DDBJ databases">
        <title>Complete sequence of Pseudomonas mendocina ymp.</title>
        <authorList>
            <consortium name="US DOE Joint Genome Institute"/>
            <person name="Copeland A."/>
            <person name="Lucas S."/>
            <person name="Lapidus A."/>
            <person name="Barry K."/>
            <person name="Glavina del Rio T."/>
            <person name="Dalin E."/>
            <person name="Tice H."/>
            <person name="Pitluck S."/>
            <person name="Kiss H."/>
            <person name="Brettin T."/>
            <person name="Detter J.C."/>
            <person name="Bruce D."/>
            <person name="Han C."/>
            <person name="Schmutz J."/>
            <person name="Larimer F."/>
            <person name="Land M."/>
            <person name="Hauser L."/>
            <person name="Kyrpides N."/>
            <person name="Mikhailova N."/>
            <person name="Hersman L."/>
            <person name="Dubois J."/>
            <person name="Maurice P."/>
            <person name="Richardson P."/>
        </authorList>
    </citation>
    <scope>NUCLEOTIDE SEQUENCE [LARGE SCALE GENOMIC DNA]</scope>
    <source>
        <strain evidence="1">Ymp</strain>
    </source>
</reference>
<dbReference type="EMBL" id="CP000680">
    <property type="protein sequence ID" value="ABP86731.1"/>
    <property type="molecule type" value="Genomic_DNA"/>
</dbReference>
<dbReference type="AlphaFoldDB" id="A4XZG5"/>
<dbReference type="STRING" id="399739.Pmen_3984"/>
<dbReference type="HOGENOM" id="CLU_2480892_0_0_6"/>
<evidence type="ECO:0000313" key="1">
    <source>
        <dbReference type="EMBL" id="ABP86731.1"/>
    </source>
</evidence>
<dbReference type="KEGG" id="pmy:Pmen_3984"/>
<protein>
    <submittedName>
        <fullName evidence="1">Uncharacterized protein</fullName>
    </submittedName>
</protein>
<dbReference type="PATRIC" id="fig|399739.8.peg.4037"/>
<dbReference type="eggNOG" id="ENOG5032BYZ">
    <property type="taxonomic scope" value="Bacteria"/>
</dbReference>
<name>A4XZG5_ECTM1</name>